<evidence type="ECO:0000313" key="11">
    <source>
        <dbReference type="EMBL" id="AZF67149.1"/>
    </source>
</evidence>
<dbReference type="Proteomes" id="UP000033085">
    <property type="component" value="Chromosome"/>
</dbReference>
<reference evidence="18 31" key="6">
    <citation type="journal article" date="2020" name="Nat. Commun.">
        <title>The structures of two archaeal type IV pili illuminate evolutionary relationships.</title>
        <authorList>
            <person name="Wang F."/>
            <person name="Baquero D.P."/>
            <person name="Su Z."/>
            <person name="Beltran L.C."/>
            <person name="Prangishvili D."/>
            <person name="Krupovic M."/>
            <person name="Egelman E.H."/>
        </authorList>
    </citation>
    <scope>NUCLEOTIDE SEQUENCE [LARGE SCALE GENOMIC DNA]</scope>
    <source>
        <strain evidence="18 31">POZ149</strain>
    </source>
</reference>
<dbReference type="GeneID" id="1453870"/>
<dbReference type="Pfam" id="PF12838">
    <property type="entry name" value="Fer4_7"/>
    <property type="match status" value="1"/>
</dbReference>
<dbReference type="EMBL" id="LT549890">
    <property type="protein sequence ID" value="SAI86077.1"/>
    <property type="molecule type" value="Genomic_DNA"/>
</dbReference>
<dbReference type="Proteomes" id="UP000282269">
    <property type="component" value="Chromosome"/>
</dbReference>
<evidence type="ECO:0000313" key="31">
    <source>
        <dbReference type="Proteomes" id="UP000594632"/>
    </source>
</evidence>
<evidence type="ECO:0000256" key="2">
    <source>
        <dbReference type="ARBA" id="ARBA00022485"/>
    </source>
</evidence>
<evidence type="ECO:0000313" key="20">
    <source>
        <dbReference type="Proteomes" id="UP000033057"/>
    </source>
</evidence>
<evidence type="ECO:0000313" key="26">
    <source>
        <dbReference type="Proteomes" id="UP000273194"/>
    </source>
</evidence>
<dbReference type="Proteomes" id="UP000076770">
    <property type="component" value="Chromosome i"/>
</dbReference>
<feature type="domain" description="4Fe-4S ferredoxin-type" evidence="7">
    <location>
        <begin position="343"/>
        <end position="371"/>
    </location>
</feature>
<dbReference type="AlphaFoldDB" id="A0A0E3KA21"/>
<evidence type="ECO:0000256" key="6">
    <source>
        <dbReference type="ARBA" id="ARBA00023014"/>
    </source>
</evidence>
<evidence type="ECO:0000313" key="9">
    <source>
        <dbReference type="EMBL" id="AKA75337.1"/>
    </source>
</evidence>
<evidence type="ECO:0000313" key="12">
    <source>
        <dbReference type="EMBL" id="AZF69769.1"/>
    </source>
</evidence>
<evidence type="ECO:0000313" key="28">
    <source>
        <dbReference type="Proteomes" id="UP000275843"/>
    </source>
</evidence>
<keyword evidence="5" id="KW-0408">Iron</keyword>
<evidence type="ECO:0000313" key="22">
    <source>
        <dbReference type="Proteomes" id="UP000033106"/>
    </source>
</evidence>
<evidence type="ECO:0000313" key="18">
    <source>
        <dbReference type="EMBL" id="QPG49656.1"/>
    </source>
</evidence>
<dbReference type="EMBL" id="CP033235">
    <property type="protein sequence ID" value="AZF67149.1"/>
    <property type="molecule type" value="Genomic_DNA"/>
</dbReference>
<evidence type="ECO:0000256" key="4">
    <source>
        <dbReference type="ARBA" id="ARBA00023002"/>
    </source>
</evidence>
<evidence type="ECO:0000313" key="30">
    <source>
        <dbReference type="Proteomes" id="UP000282269"/>
    </source>
</evidence>
<dbReference type="GeneID" id="44128118"/>
<dbReference type="PANTHER" id="PTHR43255">
    <property type="entry name" value="IRON-SULFUR-BINDING OXIDOREDUCTASE FADF-RELATED-RELATED"/>
    <property type="match status" value="1"/>
</dbReference>
<dbReference type="EMBL" id="CP050869">
    <property type="protein sequence ID" value="QPG49656.1"/>
    <property type="molecule type" value="Genomic_DNA"/>
</dbReference>
<dbReference type="EMBL" id="CP033238">
    <property type="protein sequence ID" value="AZF75009.1"/>
    <property type="molecule type" value="Genomic_DNA"/>
</dbReference>
<comment type="similarity">
    <text evidence="1">Belongs to the HdrC family.</text>
</comment>
<dbReference type="InterPro" id="IPR051460">
    <property type="entry name" value="HdrC_iron-sulfur_subunit"/>
</dbReference>
<keyword evidence="3" id="KW-0479">Metal-binding</keyword>
<proteinExistence type="inferred from homology"/>
<evidence type="ECO:0000313" key="27">
    <source>
        <dbReference type="Proteomes" id="UP000273443"/>
    </source>
</evidence>
<dbReference type="KEGG" id="ssoa:SULA_0195"/>
<evidence type="ECO:0000313" key="10">
    <source>
        <dbReference type="EMBL" id="AKA78030.1"/>
    </source>
</evidence>
<evidence type="ECO:0000313" key="14">
    <source>
        <dbReference type="EMBL" id="AZF75009.1"/>
    </source>
</evidence>
<dbReference type="PROSITE" id="PS00198">
    <property type="entry name" value="4FE4S_FER_1"/>
    <property type="match status" value="1"/>
</dbReference>
<dbReference type="InterPro" id="IPR009051">
    <property type="entry name" value="Helical_ferredxn"/>
</dbReference>
<dbReference type="InterPro" id="IPR017896">
    <property type="entry name" value="4Fe4S_Fe-S-bd"/>
</dbReference>
<dbReference type="Proteomes" id="UP000269431">
    <property type="component" value="Chromosome"/>
</dbReference>
<dbReference type="Proteomes" id="UP000033106">
    <property type="component" value="Chromosome"/>
</dbReference>
<evidence type="ECO:0000256" key="1">
    <source>
        <dbReference type="ARBA" id="ARBA00007097"/>
    </source>
</evidence>
<reference evidence="24 25" key="4">
    <citation type="journal article" date="2018" name="Proc. Natl. Acad. Sci. U.S.A.">
        <title>Nonmutational mechanism of inheritance in the Archaeon Sulfolobus solfataricus.</title>
        <authorList>
            <person name="Payne S."/>
            <person name="McCarthy S."/>
            <person name="Johnson T."/>
            <person name="North E."/>
            <person name="Blum P."/>
        </authorList>
    </citation>
    <scope>NUCLEOTIDE SEQUENCE [LARGE SCALE GENOMIC DNA]</scope>
    <source>
        <strain evidence="12 24">SARC-H</strain>
        <strain evidence="13 28">SARC-I</strain>
        <strain evidence="15 29">SARC-N</strain>
        <strain evidence="16 30">SARC-O</strain>
        <strain evidence="17 25">SUL120</strain>
        <strain evidence="11 26">SULG</strain>
        <strain evidence="14 27">SULM</strain>
    </source>
</reference>
<dbReference type="GO" id="GO:0051539">
    <property type="term" value="F:4 iron, 4 sulfur cluster binding"/>
    <property type="evidence" value="ECO:0007669"/>
    <property type="project" value="UniProtKB-KW"/>
</dbReference>
<dbReference type="Proteomes" id="UP000278715">
    <property type="component" value="Chromosome"/>
</dbReference>
<dbReference type="EMBL" id="CP033237">
    <property type="protein sequence ID" value="AZF72389.1"/>
    <property type="molecule type" value="Genomic_DNA"/>
</dbReference>
<evidence type="ECO:0000313" key="29">
    <source>
        <dbReference type="Proteomes" id="UP000278715"/>
    </source>
</evidence>
<protein>
    <submittedName>
        <fullName evidence="9">4Fe-4S dicluster domain-containing protein</fullName>
    </submittedName>
    <submittedName>
        <fullName evidence="19">Iron-sulfur protein</fullName>
    </submittedName>
</protein>
<dbReference type="PROSITE" id="PS51379">
    <property type="entry name" value="4FE4S_FER_2"/>
    <property type="match status" value="1"/>
</dbReference>
<reference evidence="19" key="2">
    <citation type="submission" date="2016-04" db="EMBL/GenBank/DDBJ databases">
        <authorList>
            <person name="Evans L.H."/>
            <person name="Alamgir A."/>
            <person name="Owens N."/>
            <person name="Weber N.D."/>
            <person name="Virtaneva K."/>
            <person name="Barbian K."/>
            <person name="Babar A."/>
            <person name="Rosenke K."/>
        </authorList>
    </citation>
    <scope>NUCLEOTIDE SEQUENCE</scope>
    <source>
        <strain evidence="19">P1</strain>
    </source>
</reference>
<evidence type="ECO:0000313" key="15">
    <source>
        <dbReference type="EMBL" id="AZF77616.1"/>
    </source>
</evidence>
<reference evidence="9" key="5">
    <citation type="submission" date="2018-10" db="EMBL/GenBank/DDBJ databases">
        <authorList>
            <person name="McCarthy S."/>
            <person name="Gradnigo J."/>
            <person name="Johnson T."/>
            <person name="Payne S."/>
            <person name="Lipzen A."/>
            <person name="Schackwitz W."/>
            <person name="Martin J."/>
            <person name="Moriyama E."/>
            <person name="Blum P."/>
        </authorList>
    </citation>
    <scope>NUCLEOTIDE SEQUENCE</scope>
    <source>
        <strain evidence="8">SARC-B</strain>
        <strain evidence="9">SARC-C</strain>
        <strain evidence="10">SULA</strain>
    </source>
</reference>
<evidence type="ECO:0000313" key="23">
    <source>
        <dbReference type="Proteomes" id="UP000076770"/>
    </source>
</evidence>
<dbReference type="Proteomes" id="UP000275843">
    <property type="component" value="Chromosome"/>
</dbReference>
<dbReference type="OrthoDB" id="23478at2157"/>
<dbReference type="Proteomes" id="UP000273443">
    <property type="component" value="Chromosome"/>
</dbReference>
<dbReference type="PATRIC" id="fig|2287.6.peg.203"/>
<evidence type="ECO:0000313" key="16">
    <source>
        <dbReference type="EMBL" id="AZF80224.1"/>
    </source>
</evidence>
<dbReference type="InterPro" id="IPR017900">
    <property type="entry name" value="4Fe4S_Fe_S_CS"/>
</dbReference>
<dbReference type="InterPro" id="IPR036318">
    <property type="entry name" value="FAD-bd_PCMH-like_sf"/>
</dbReference>
<dbReference type="Gene3D" id="1.10.1060.10">
    <property type="entry name" value="Alpha-helical ferredoxin"/>
    <property type="match status" value="1"/>
</dbReference>
<dbReference type="EMBL" id="CP011055">
    <property type="protein sequence ID" value="AKA72638.1"/>
    <property type="molecule type" value="Genomic_DNA"/>
</dbReference>
<sequence>MILDASIFSRAVIGGYDVKKIESNDKNELVVGRLTGLYGDVLKYTNLKIIRAPDRFDDGSVFREVEGKNIYKIFEVPAGVTFDKLIDELSKINYYPAIFPLYLKGTIGGFTASNGSGFGSYKFGFAKGKKTINELIDYKVVRVLAVKYPELLETEGENRFAWSALIYKDTTRYYIPSFYNKVIKGNFKSVSINNLIKSINMEISSIFKRNYVPIILMTNYDKNVEFNFDFKMGYIINYNSPRKYKVMIGSLEETRLPELFEFLRKNPDILPFPYLKEYEEFHKDIIRNFKKYEIKIRSKRINKNTIVEASKCINCSLCLDSCLAYNTTNNILYSPLGRFNRLLTGEGNFEFCFGCASCQEACPVGINISNLMEILPQFNEKKETIELETIDVPRTIYELEKNLGSRYRNRPVFLLFVGCAAKYDPLGLEGFLNYLLINGDKLPQELSPRVRLVTGICCGFNDYLAGNLEGARNSVEKINRLRIEQNAAGIYFLCPEGLYIYNKFSEQKGIFAYEVIKHELKDKEVHLGCWAKKLGYSSQYNECAGLFLTSYKGSPIRATKKGFLTVCPFSTWKFGTISAYSLFLEKKEVKYLEEEKVMINENIIFDLLVRAVADGLIASKDEIAEKVVMWSLGGSQYFLLLTIPIFSKYISSELIRKLSSDSRVKEFLSKLSQDTPLLNQKISTYKDYLSYYNFSNEINTLRDEIAKSNKLDYSVRDLVKTSEFLNVLKEALRRSINENLIGNAINNIIYL</sequence>
<dbReference type="PANTHER" id="PTHR43255:SF1">
    <property type="entry name" value="IRON-SULFUR-BINDING OXIDOREDUCTASE FADF-RELATED"/>
    <property type="match status" value="1"/>
</dbReference>
<dbReference type="SUPFAM" id="SSF56176">
    <property type="entry name" value="FAD-binding/transporter-associated domain-like"/>
    <property type="match status" value="1"/>
</dbReference>
<evidence type="ECO:0000313" key="25">
    <source>
        <dbReference type="Proteomes" id="UP000269431"/>
    </source>
</evidence>
<dbReference type="EMBL" id="CP033241">
    <property type="protein sequence ID" value="AZF82831.1"/>
    <property type="molecule type" value="Genomic_DNA"/>
</dbReference>
<gene>
    <name evidence="18" type="ORF">HFC64_07320</name>
    <name evidence="19" type="ORF">SSOP1_2523</name>
    <name evidence="10" type="ORF">SULA_0195</name>
    <name evidence="8" type="ORF">SULB_0196</name>
    <name evidence="9" type="ORF">SULC_0195</name>
    <name evidence="11" type="ORF">SULG_00990</name>
    <name evidence="12" type="ORF">SULH_00990</name>
    <name evidence="13" type="ORF">SULI_00990</name>
    <name evidence="14" type="ORF">SULM_00990</name>
    <name evidence="15" type="ORF">SULN_00990</name>
    <name evidence="16" type="ORF">SULO_01000</name>
    <name evidence="17" type="ORF">SULZ_01010</name>
</gene>
<evidence type="ECO:0000313" key="19">
    <source>
        <dbReference type="EMBL" id="SAI86077.1"/>
    </source>
</evidence>
<keyword evidence="6" id="KW-0411">Iron-sulfur</keyword>
<evidence type="ECO:0000313" key="8">
    <source>
        <dbReference type="EMBL" id="AKA72638.1"/>
    </source>
</evidence>
<dbReference type="Proteomes" id="UP000033057">
    <property type="component" value="Chromosome"/>
</dbReference>
<evidence type="ECO:0000256" key="5">
    <source>
        <dbReference type="ARBA" id="ARBA00023004"/>
    </source>
</evidence>
<dbReference type="Proteomes" id="UP000594632">
    <property type="component" value="Chromosome"/>
</dbReference>
<keyword evidence="2" id="KW-0004">4Fe-4S</keyword>
<evidence type="ECO:0000313" key="13">
    <source>
        <dbReference type="EMBL" id="AZF72389.1"/>
    </source>
</evidence>
<dbReference type="Proteomes" id="UP000273194">
    <property type="component" value="Chromosome"/>
</dbReference>
<dbReference type="EMBL" id="CP011057">
    <property type="protein sequence ID" value="AKA78030.1"/>
    <property type="molecule type" value="Genomic_DNA"/>
</dbReference>
<dbReference type="EMBL" id="CP033240">
    <property type="protein sequence ID" value="AZF80224.1"/>
    <property type="molecule type" value="Genomic_DNA"/>
</dbReference>
<dbReference type="KEGG" id="ssol:SULB_0196"/>
<name>A0A0E3KA21_SACSO</name>
<evidence type="ECO:0000259" key="7">
    <source>
        <dbReference type="PROSITE" id="PS51379"/>
    </source>
</evidence>
<organism evidence="9 20">
    <name type="scientific">Saccharolobus solfataricus</name>
    <name type="common">Sulfolobus solfataricus</name>
    <dbReference type="NCBI Taxonomy" id="2287"/>
    <lineage>
        <taxon>Archaea</taxon>
        <taxon>Thermoproteota</taxon>
        <taxon>Thermoprotei</taxon>
        <taxon>Sulfolobales</taxon>
        <taxon>Sulfolobaceae</taxon>
        <taxon>Saccharolobus</taxon>
    </lineage>
</organism>
<dbReference type="GO" id="GO:0005886">
    <property type="term" value="C:plasma membrane"/>
    <property type="evidence" value="ECO:0007669"/>
    <property type="project" value="TreeGrafter"/>
</dbReference>
<reference evidence="23" key="3">
    <citation type="submission" date="2016-04" db="EMBL/GenBank/DDBJ databases">
        <authorList>
            <person name="Shah S.A."/>
            <person name="Garrett R.A."/>
        </authorList>
    </citation>
    <scope>NUCLEOTIDE SEQUENCE [LARGE SCALE GENOMIC DNA]</scope>
    <source>
        <strain evidence="23">ATCC 35091 / DSM 1616 / JCM 8930 / NBRC 15331 / P1</strain>
    </source>
</reference>
<dbReference type="EMBL" id="CP033239">
    <property type="protein sequence ID" value="AZF77616.1"/>
    <property type="molecule type" value="Genomic_DNA"/>
</dbReference>
<dbReference type="Proteomes" id="UP000267993">
    <property type="component" value="Chromosome"/>
</dbReference>
<evidence type="ECO:0000313" key="21">
    <source>
        <dbReference type="Proteomes" id="UP000033085"/>
    </source>
</evidence>
<reference evidence="20 21" key="1">
    <citation type="journal article" date="2015" name="Genome Announc.">
        <title>Complete Genome Sequence of Sulfolobus solfataricus Strain 98/2 and Evolved Derivatives.</title>
        <authorList>
            <person name="McCarthy S."/>
            <person name="Gradnigo J."/>
            <person name="Johnson T."/>
            <person name="Payne S."/>
            <person name="Lipzen A."/>
            <person name="Martin J."/>
            <person name="Schackwitz W."/>
            <person name="Moriyama E."/>
            <person name="Blum P."/>
        </authorList>
    </citation>
    <scope>NUCLEOTIDE SEQUENCE [LARGE SCALE GENOMIC DNA]</scope>
    <source>
        <strain evidence="20">98/2 SULC</strain>
        <strain evidence="8">SARC-B</strain>
        <strain evidence="9">SARC-C</strain>
        <strain evidence="10 22">SULA</strain>
        <strain evidence="21">SULB</strain>
    </source>
</reference>
<dbReference type="GO" id="GO:0050660">
    <property type="term" value="F:flavin adenine dinucleotide binding"/>
    <property type="evidence" value="ECO:0007669"/>
    <property type="project" value="InterPro"/>
</dbReference>
<accession>A0A0E3KA21</accession>
<dbReference type="GO" id="GO:0016491">
    <property type="term" value="F:oxidoreductase activity"/>
    <property type="evidence" value="ECO:0007669"/>
    <property type="project" value="UniProtKB-KW"/>
</dbReference>
<keyword evidence="4" id="KW-0560">Oxidoreductase</keyword>
<evidence type="ECO:0000313" key="24">
    <source>
        <dbReference type="Proteomes" id="UP000267993"/>
    </source>
</evidence>
<dbReference type="EMBL" id="CP011056">
    <property type="protein sequence ID" value="AKA75337.1"/>
    <property type="molecule type" value="Genomic_DNA"/>
</dbReference>
<dbReference type="SUPFAM" id="SSF46548">
    <property type="entry name" value="alpha-helical ferredoxin"/>
    <property type="match status" value="1"/>
</dbReference>
<dbReference type="RefSeq" id="WP_009989442.1">
    <property type="nucleotide sequence ID" value="NZ_CP011055.2"/>
</dbReference>
<dbReference type="EMBL" id="CP033236">
    <property type="protein sequence ID" value="AZF69769.1"/>
    <property type="molecule type" value="Genomic_DNA"/>
</dbReference>
<dbReference type="GO" id="GO:0046872">
    <property type="term" value="F:metal ion binding"/>
    <property type="evidence" value="ECO:0007669"/>
    <property type="project" value="UniProtKB-KW"/>
</dbReference>
<dbReference type="KEGG" id="ssof:SULC_0195"/>
<evidence type="ECO:0000313" key="17">
    <source>
        <dbReference type="EMBL" id="AZF82831.1"/>
    </source>
</evidence>
<evidence type="ECO:0000256" key="3">
    <source>
        <dbReference type="ARBA" id="ARBA00022723"/>
    </source>
</evidence>